<organism evidence="6 7">
    <name type="scientific">Caldalkalibacillus horti</name>
    <dbReference type="NCBI Taxonomy" id="77523"/>
    <lineage>
        <taxon>Bacteria</taxon>
        <taxon>Bacillati</taxon>
        <taxon>Bacillota</taxon>
        <taxon>Bacilli</taxon>
        <taxon>Bacillales</taxon>
        <taxon>Bacillaceae</taxon>
        <taxon>Caldalkalibacillus</taxon>
    </lineage>
</organism>
<keyword evidence="1" id="KW-0805">Transcription regulation</keyword>
<dbReference type="Gene3D" id="1.10.357.10">
    <property type="entry name" value="Tetracycline Repressor, domain 2"/>
    <property type="match status" value="1"/>
</dbReference>
<name>A0ABT9VX80_9BACI</name>
<dbReference type="EMBL" id="JAUSTY010000005">
    <property type="protein sequence ID" value="MDQ0165584.1"/>
    <property type="molecule type" value="Genomic_DNA"/>
</dbReference>
<dbReference type="InterPro" id="IPR001647">
    <property type="entry name" value="HTH_TetR"/>
</dbReference>
<protein>
    <submittedName>
        <fullName evidence="6">AcrR family transcriptional regulator</fullName>
    </submittedName>
</protein>
<dbReference type="RefSeq" id="WP_307392835.1">
    <property type="nucleotide sequence ID" value="NZ_BAAADK010000011.1"/>
</dbReference>
<evidence type="ECO:0000259" key="5">
    <source>
        <dbReference type="PROSITE" id="PS50977"/>
    </source>
</evidence>
<dbReference type="SUPFAM" id="SSF48498">
    <property type="entry name" value="Tetracyclin repressor-like, C-terminal domain"/>
    <property type="match status" value="1"/>
</dbReference>
<reference evidence="6 7" key="1">
    <citation type="submission" date="2023-07" db="EMBL/GenBank/DDBJ databases">
        <title>Genomic Encyclopedia of Type Strains, Phase IV (KMG-IV): sequencing the most valuable type-strain genomes for metagenomic binning, comparative biology and taxonomic classification.</title>
        <authorList>
            <person name="Goeker M."/>
        </authorList>
    </citation>
    <scope>NUCLEOTIDE SEQUENCE [LARGE SCALE GENOMIC DNA]</scope>
    <source>
        <strain evidence="6 7">DSM 12751</strain>
    </source>
</reference>
<evidence type="ECO:0000313" key="7">
    <source>
        <dbReference type="Proteomes" id="UP001235840"/>
    </source>
</evidence>
<gene>
    <name evidence="6" type="ORF">J2S11_001485</name>
</gene>
<evidence type="ECO:0000256" key="3">
    <source>
        <dbReference type="ARBA" id="ARBA00023163"/>
    </source>
</evidence>
<dbReference type="InterPro" id="IPR036271">
    <property type="entry name" value="Tet_transcr_reg_TetR-rel_C_sf"/>
</dbReference>
<evidence type="ECO:0000313" key="6">
    <source>
        <dbReference type="EMBL" id="MDQ0165584.1"/>
    </source>
</evidence>
<comment type="caution">
    <text evidence="6">The sequence shown here is derived from an EMBL/GenBank/DDBJ whole genome shotgun (WGS) entry which is preliminary data.</text>
</comment>
<sequence length="197" mass="22340">MGRGVDTRNMIIQKSATLFNRQGFSGSSMSDIMNATGLKKGGIYRHFQNKDELAVEAFNHSVEVLRRTYRAAIKDKHTAEEKLLSVLSVYLNITQNPPLEGGCPLLNTAIDTDDTHPLLNQRAQEAMNDWLAFIQSILKEGAEAKEFRADLDVQEVSIFLTSAFEGSVMMGQLYRKDEYIMKYFNQLKQYISCCIKQ</sequence>
<keyword evidence="2 4" id="KW-0238">DNA-binding</keyword>
<evidence type="ECO:0000256" key="1">
    <source>
        <dbReference type="ARBA" id="ARBA00023015"/>
    </source>
</evidence>
<proteinExistence type="predicted"/>
<dbReference type="PANTHER" id="PTHR47506:SF3">
    <property type="entry name" value="HTH-TYPE TRANSCRIPTIONAL REGULATOR LMRA"/>
    <property type="match status" value="1"/>
</dbReference>
<dbReference type="PANTHER" id="PTHR47506">
    <property type="entry name" value="TRANSCRIPTIONAL REGULATORY PROTEIN"/>
    <property type="match status" value="1"/>
</dbReference>
<accession>A0ABT9VX80</accession>
<keyword evidence="7" id="KW-1185">Reference proteome</keyword>
<dbReference type="PROSITE" id="PS50977">
    <property type="entry name" value="HTH_TETR_2"/>
    <property type="match status" value="1"/>
</dbReference>
<dbReference type="SUPFAM" id="SSF46689">
    <property type="entry name" value="Homeodomain-like"/>
    <property type="match status" value="1"/>
</dbReference>
<dbReference type="InterPro" id="IPR011075">
    <property type="entry name" value="TetR_C"/>
</dbReference>
<evidence type="ECO:0000256" key="2">
    <source>
        <dbReference type="ARBA" id="ARBA00023125"/>
    </source>
</evidence>
<evidence type="ECO:0000256" key="4">
    <source>
        <dbReference type="PROSITE-ProRule" id="PRU00335"/>
    </source>
</evidence>
<dbReference type="PRINTS" id="PR00455">
    <property type="entry name" value="HTHTETR"/>
</dbReference>
<dbReference type="Proteomes" id="UP001235840">
    <property type="component" value="Unassembled WGS sequence"/>
</dbReference>
<feature type="DNA-binding region" description="H-T-H motif" evidence="4">
    <location>
        <begin position="28"/>
        <end position="47"/>
    </location>
</feature>
<dbReference type="Pfam" id="PF00440">
    <property type="entry name" value="TetR_N"/>
    <property type="match status" value="1"/>
</dbReference>
<feature type="domain" description="HTH tetR-type" evidence="5">
    <location>
        <begin position="5"/>
        <end position="65"/>
    </location>
</feature>
<keyword evidence="3" id="KW-0804">Transcription</keyword>
<dbReference type="Pfam" id="PF16925">
    <property type="entry name" value="TetR_C_13"/>
    <property type="match status" value="1"/>
</dbReference>
<dbReference type="InterPro" id="IPR009057">
    <property type="entry name" value="Homeodomain-like_sf"/>
</dbReference>